<proteinExistence type="predicted"/>
<feature type="compositionally biased region" description="Low complexity" evidence="1">
    <location>
        <begin position="41"/>
        <end position="58"/>
    </location>
</feature>
<organism evidence="2 3">
    <name type="scientific">Zizania palustris</name>
    <name type="common">Northern wild rice</name>
    <dbReference type="NCBI Taxonomy" id="103762"/>
    <lineage>
        <taxon>Eukaryota</taxon>
        <taxon>Viridiplantae</taxon>
        <taxon>Streptophyta</taxon>
        <taxon>Embryophyta</taxon>
        <taxon>Tracheophyta</taxon>
        <taxon>Spermatophyta</taxon>
        <taxon>Magnoliopsida</taxon>
        <taxon>Liliopsida</taxon>
        <taxon>Poales</taxon>
        <taxon>Poaceae</taxon>
        <taxon>BOP clade</taxon>
        <taxon>Oryzoideae</taxon>
        <taxon>Oryzeae</taxon>
        <taxon>Zizaniinae</taxon>
        <taxon>Zizania</taxon>
    </lineage>
</organism>
<dbReference type="PANTHER" id="PTHR12707">
    <property type="entry name" value="PINN"/>
    <property type="match status" value="1"/>
</dbReference>
<reference evidence="2" key="2">
    <citation type="submission" date="2021-02" db="EMBL/GenBank/DDBJ databases">
        <authorList>
            <person name="Kimball J.A."/>
            <person name="Haas M.W."/>
            <person name="Macchietto M."/>
            <person name="Kono T."/>
            <person name="Duquette J."/>
            <person name="Shao M."/>
        </authorList>
    </citation>
    <scope>NUCLEOTIDE SEQUENCE</scope>
    <source>
        <tissue evidence="2">Fresh leaf tissue</tissue>
    </source>
</reference>
<comment type="caution">
    <text evidence="2">The sequence shown here is derived from an EMBL/GenBank/DDBJ whole genome shotgun (WGS) entry which is preliminary data.</text>
</comment>
<dbReference type="InterPro" id="IPR039853">
    <property type="entry name" value="Pinin"/>
</dbReference>
<evidence type="ECO:0000256" key="1">
    <source>
        <dbReference type="SAM" id="MobiDB-lite"/>
    </source>
</evidence>
<feature type="compositionally biased region" description="Basic and acidic residues" evidence="1">
    <location>
        <begin position="26"/>
        <end position="38"/>
    </location>
</feature>
<protein>
    <submittedName>
        <fullName evidence="2">Uncharacterized protein</fullName>
    </submittedName>
</protein>
<name>A0A8J5RPC3_ZIZPA</name>
<dbReference type="GO" id="GO:0071013">
    <property type="term" value="C:catalytic step 2 spliceosome"/>
    <property type="evidence" value="ECO:0007669"/>
    <property type="project" value="TreeGrafter"/>
</dbReference>
<dbReference type="AlphaFoldDB" id="A0A8J5RPC3"/>
<reference evidence="2" key="1">
    <citation type="journal article" date="2021" name="bioRxiv">
        <title>Whole Genome Assembly and Annotation of Northern Wild Rice, Zizania palustris L., Supports a Whole Genome Duplication in the Zizania Genus.</title>
        <authorList>
            <person name="Haas M."/>
            <person name="Kono T."/>
            <person name="Macchietto M."/>
            <person name="Millas R."/>
            <person name="McGilp L."/>
            <person name="Shao M."/>
            <person name="Duquette J."/>
            <person name="Hirsch C.N."/>
            <person name="Kimball J."/>
        </authorList>
    </citation>
    <scope>NUCLEOTIDE SEQUENCE</scope>
    <source>
        <tissue evidence="2">Fresh leaf tissue</tissue>
    </source>
</reference>
<evidence type="ECO:0000313" key="3">
    <source>
        <dbReference type="Proteomes" id="UP000729402"/>
    </source>
</evidence>
<evidence type="ECO:0000313" key="2">
    <source>
        <dbReference type="EMBL" id="KAG8062240.1"/>
    </source>
</evidence>
<accession>A0A8J5RPC3</accession>
<gene>
    <name evidence="2" type="ORF">GUJ93_ZPchr0003g17549</name>
</gene>
<keyword evidence="3" id="KW-1185">Reference proteome</keyword>
<dbReference type="PANTHER" id="PTHR12707:SF0">
    <property type="entry name" value="PININ"/>
    <property type="match status" value="1"/>
</dbReference>
<sequence length="85" mass="9294">MATMAAATEKTAEDLRRELQELQRQHREITERLRDPRGLRRGAAAAAAGPGGPRPLRGFQRPAVDLGDQPAPKRRILSTVVKVSA</sequence>
<feature type="region of interest" description="Disordered" evidence="1">
    <location>
        <begin position="26"/>
        <end position="70"/>
    </location>
</feature>
<dbReference type="Proteomes" id="UP000729402">
    <property type="component" value="Unassembled WGS sequence"/>
</dbReference>
<dbReference type="EMBL" id="JAAALK010000286">
    <property type="protein sequence ID" value="KAG8062240.1"/>
    <property type="molecule type" value="Genomic_DNA"/>
</dbReference>